<dbReference type="PANTHER" id="PTHR40074">
    <property type="entry name" value="O-ACETYLTRANSFERASE WECH"/>
    <property type="match status" value="1"/>
</dbReference>
<dbReference type="EMBL" id="JACOOR010000006">
    <property type="protein sequence ID" value="MBC5660398.1"/>
    <property type="molecule type" value="Genomic_DNA"/>
</dbReference>
<dbReference type="GO" id="GO:0009246">
    <property type="term" value="P:enterobacterial common antigen biosynthetic process"/>
    <property type="evidence" value="ECO:0007669"/>
    <property type="project" value="TreeGrafter"/>
</dbReference>
<protein>
    <submittedName>
        <fullName evidence="9">Acyltransferase</fullName>
    </submittedName>
</protein>
<dbReference type="Proteomes" id="UP000649345">
    <property type="component" value="Unassembled WGS sequence"/>
</dbReference>
<evidence type="ECO:0000313" key="10">
    <source>
        <dbReference type="Proteomes" id="UP000649345"/>
    </source>
</evidence>
<feature type="transmembrane region" description="Helical" evidence="7">
    <location>
        <begin position="269"/>
        <end position="290"/>
    </location>
</feature>
<proteinExistence type="inferred from homology"/>
<keyword evidence="10" id="KW-1185">Reference proteome</keyword>
<feature type="transmembrane region" description="Helical" evidence="7">
    <location>
        <begin position="6"/>
        <end position="22"/>
    </location>
</feature>
<evidence type="ECO:0000259" key="8">
    <source>
        <dbReference type="Pfam" id="PF01757"/>
    </source>
</evidence>
<keyword evidence="4 7" id="KW-0812">Transmembrane</keyword>
<evidence type="ECO:0000256" key="5">
    <source>
        <dbReference type="ARBA" id="ARBA00022989"/>
    </source>
</evidence>
<dbReference type="InterPro" id="IPR002656">
    <property type="entry name" value="Acyl_transf_3_dom"/>
</dbReference>
<dbReference type="GO" id="GO:0016413">
    <property type="term" value="F:O-acetyltransferase activity"/>
    <property type="evidence" value="ECO:0007669"/>
    <property type="project" value="TreeGrafter"/>
</dbReference>
<comment type="subcellular location">
    <subcellularLocation>
        <location evidence="1">Cell membrane</location>
        <topology evidence="1">Multi-pass membrane protein</topology>
    </subcellularLocation>
</comment>
<evidence type="ECO:0000256" key="7">
    <source>
        <dbReference type="SAM" id="Phobius"/>
    </source>
</evidence>
<dbReference type="RefSeq" id="WP_186872370.1">
    <property type="nucleotide sequence ID" value="NZ_JACOOR010000006.1"/>
</dbReference>
<dbReference type="PANTHER" id="PTHR40074:SF2">
    <property type="entry name" value="O-ACETYLTRANSFERASE WECH"/>
    <property type="match status" value="1"/>
</dbReference>
<reference evidence="9" key="1">
    <citation type="submission" date="2020-08" db="EMBL/GenBank/DDBJ databases">
        <title>Genome public.</title>
        <authorList>
            <person name="Liu C."/>
            <person name="Sun Q."/>
        </authorList>
    </citation>
    <scope>NUCLEOTIDE SEQUENCE</scope>
    <source>
        <strain evidence="9">NSJ-68</strain>
    </source>
</reference>
<evidence type="ECO:0000256" key="6">
    <source>
        <dbReference type="ARBA" id="ARBA00023136"/>
    </source>
</evidence>
<feature type="transmembrane region" description="Helical" evidence="7">
    <location>
        <begin position="146"/>
        <end position="169"/>
    </location>
</feature>
<feature type="transmembrane region" description="Helical" evidence="7">
    <location>
        <begin position="65"/>
        <end position="84"/>
    </location>
</feature>
<gene>
    <name evidence="9" type="ORF">H8S44_11520</name>
</gene>
<keyword evidence="5 7" id="KW-1133">Transmembrane helix</keyword>
<accession>A0A923RMK7</accession>
<dbReference type="AlphaFoldDB" id="A0A923RMK7"/>
<feature type="transmembrane region" description="Helical" evidence="7">
    <location>
        <begin position="296"/>
        <end position="318"/>
    </location>
</feature>
<dbReference type="GO" id="GO:0005886">
    <property type="term" value="C:plasma membrane"/>
    <property type="evidence" value="ECO:0007669"/>
    <property type="project" value="UniProtKB-SubCell"/>
</dbReference>
<feature type="domain" description="Acyltransferase 3" evidence="8">
    <location>
        <begin position="4"/>
        <end position="312"/>
    </location>
</feature>
<sequence length="326" mass="36895">MKNDCLNVWKGIAAFCVVFIHCKFPSPIGGMMDGLARFAVPLFFMVSGYFSYGKGMDTVKRRSRHILRLLITAVIAYYFWELLVLKTEGSLTMTVVAGKLFSAKVLLRFLLWNMVPYAPPLWFLGALWYCYLFYGILVRGKKEESCYLLIILCLAANLILGDFCRIAGLRLPVRWFRNFWLTGLPFFLWGHWFAGRMQRGKRLASDGACLCMIGLGVCLSMGELFLSKGAELYVGSILMTAGIFMLALRHPEAGRGSILARIGEQDSQAIYLWHYLIYNGTPTLALAAGIRETAWYPWLMPLWVCLVSLGLAEILNALKYRAKRGE</sequence>
<organism evidence="9 10">
    <name type="scientific">Anaerosacchariphilus hominis</name>
    <dbReference type="NCBI Taxonomy" id="2763017"/>
    <lineage>
        <taxon>Bacteria</taxon>
        <taxon>Bacillati</taxon>
        <taxon>Bacillota</taxon>
        <taxon>Clostridia</taxon>
        <taxon>Lachnospirales</taxon>
        <taxon>Lachnospiraceae</taxon>
        <taxon>Anaerosacchariphilus</taxon>
    </lineage>
</organism>
<keyword evidence="6 7" id="KW-0472">Membrane</keyword>
<keyword evidence="3" id="KW-1003">Cell membrane</keyword>
<feature type="transmembrane region" description="Helical" evidence="7">
    <location>
        <begin position="207"/>
        <end position="226"/>
    </location>
</feature>
<keyword evidence="9" id="KW-0808">Transferase</keyword>
<evidence type="ECO:0000256" key="3">
    <source>
        <dbReference type="ARBA" id="ARBA00022475"/>
    </source>
</evidence>
<comment type="caution">
    <text evidence="9">The sequence shown here is derived from an EMBL/GenBank/DDBJ whole genome shotgun (WGS) entry which is preliminary data.</text>
</comment>
<feature type="transmembrane region" description="Helical" evidence="7">
    <location>
        <begin position="175"/>
        <end position="195"/>
    </location>
</feature>
<evidence type="ECO:0000256" key="2">
    <source>
        <dbReference type="ARBA" id="ARBA00007400"/>
    </source>
</evidence>
<keyword evidence="9" id="KW-0012">Acyltransferase</keyword>
<dbReference type="Pfam" id="PF01757">
    <property type="entry name" value="Acyl_transf_3"/>
    <property type="match status" value="1"/>
</dbReference>
<comment type="similarity">
    <text evidence="2">Belongs to the acyltransferase 3 family.</text>
</comment>
<evidence type="ECO:0000256" key="1">
    <source>
        <dbReference type="ARBA" id="ARBA00004651"/>
    </source>
</evidence>
<feature type="transmembrane region" description="Helical" evidence="7">
    <location>
        <begin position="34"/>
        <end position="53"/>
    </location>
</feature>
<evidence type="ECO:0000256" key="4">
    <source>
        <dbReference type="ARBA" id="ARBA00022692"/>
    </source>
</evidence>
<feature type="transmembrane region" description="Helical" evidence="7">
    <location>
        <begin position="232"/>
        <end position="248"/>
    </location>
</feature>
<feature type="transmembrane region" description="Helical" evidence="7">
    <location>
        <begin position="117"/>
        <end position="134"/>
    </location>
</feature>
<name>A0A923RMK7_9FIRM</name>
<evidence type="ECO:0000313" key="9">
    <source>
        <dbReference type="EMBL" id="MBC5660398.1"/>
    </source>
</evidence>